<dbReference type="Pfam" id="PF17267">
    <property type="entry name" value="DUF5333"/>
    <property type="match status" value="1"/>
</dbReference>
<dbReference type="Proteomes" id="UP000483078">
    <property type="component" value="Unassembled WGS sequence"/>
</dbReference>
<evidence type="ECO:0000313" key="2">
    <source>
        <dbReference type="Proteomes" id="UP000483078"/>
    </source>
</evidence>
<gene>
    <name evidence="1" type="ORF">FH759_12760</name>
</gene>
<dbReference type="EMBL" id="VENJ01000019">
    <property type="protein sequence ID" value="MTJ05550.1"/>
    <property type="molecule type" value="Genomic_DNA"/>
</dbReference>
<protein>
    <recommendedName>
        <fullName evidence="3">DUF5333 domain-containing protein</fullName>
    </recommendedName>
</protein>
<name>A0A7C9HBX6_9RHOB</name>
<organism evidence="1 2">
    <name type="scientific">Sediminimonas qiaohouensis</name>
    <dbReference type="NCBI Taxonomy" id="552061"/>
    <lineage>
        <taxon>Bacteria</taxon>
        <taxon>Pseudomonadati</taxon>
        <taxon>Pseudomonadota</taxon>
        <taxon>Alphaproteobacteria</taxon>
        <taxon>Rhodobacterales</taxon>
        <taxon>Roseobacteraceae</taxon>
        <taxon>Sediminimonas</taxon>
    </lineage>
</organism>
<comment type="caution">
    <text evidence="1">The sequence shown here is derived from an EMBL/GenBank/DDBJ whole genome shotgun (WGS) entry which is preliminary data.</text>
</comment>
<dbReference type="InterPro" id="IPR020349">
    <property type="entry name" value="Uncharacterised_14.7kDa"/>
</dbReference>
<sequence length="132" mass="14506">MLAVPLGLPGQVSVASGQALPPLREVSEIDNGLLWVALADEIRKSCDGIEARMFNALMFLNSLKRTARDLGYSREQVRTYLKSDDEKARMRERGEAYLAAQGVSPDDEAGLCKLGRAEIDRNSRIGTLLKAK</sequence>
<evidence type="ECO:0000313" key="1">
    <source>
        <dbReference type="EMBL" id="MTJ05550.1"/>
    </source>
</evidence>
<dbReference type="AlphaFoldDB" id="A0A7C9HBX6"/>
<reference evidence="1 2" key="1">
    <citation type="submission" date="2019-06" db="EMBL/GenBank/DDBJ databases">
        <title>Enrichment of Autotrophic Halophilic Microorganisms from Red Sea Brine Pool Using Microbial Electrosynthesis System.</title>
        <authorList>
            <person name="Alqahtani M.F."/>
            <person name="Bajracharya S."/>
            <person name="Katuri K.P."/>
            <person name="Ali M."/>
            <person name="Saikaly P.E."/>
        </authorList>
    </citation>
    <scope>NUCLEOTIDE SEQUENCE [LARGE SCALE GENOMIC DNA]</scope>
    <source>
        <strain evidence="1">MES6</strain>
    </source>
</reference>
<proteinExistence type="predicted"/>
<accession>A0A7C9HBX6</accession>
<evidence type="ECO:0008006" key="3">
    <source>
        <dbReference type="Google" id="ProtNLM"/>
    </source>
</evidence>